<keyword evidence="1" id="KW-0677">Repeat</keyword>
<dbReference type="CDD" id="cd05009">
    <property type="entry name" value="SIS_GlmS_GlmD_2"/>
    <property type="match status" value="1"/>
</dbReference>
<sequence length="357" mass="36808">MTAVAAQSPGRLMAAEIAEQPAVWRRLLADGPGAGLDAAAAEIRHRAPRTVLFVARGTSDHAALYAKYLVEIGLGLPAGLVSPSTMTAYGARPDLRDVLMIGVSQSGGSPDLVRSLEVARAQGALTVAVTNDAGSALARVAHVHVDVLAGAERSVAATKSYTAQLLALYLLLERVRQAGGAGRGGELAAALPDLADGVLARDREIAATAQRYRFAQRMITTARGYSYATAREAALKLMETAYVSAQAFSGADLLHGPLALVDPQVPVLAVMAEGVGGAAMEQVLPRLAERRADVCCVGHPAAVAQAAAGFALPAGVPEALSPLLEIIPFQLLALHMAVARGGDPDAPRGLSKITETL</sequence>
<dbReference type="CDD" id="cd05008">
    <property type="entry name" value="SIS_GlmS_GlmD_1"/>
    <property type="match status" value="1"/>
</dbReference>
<protein>
    <submittedName>
        <fullName evidence="3">SIS domain-containing protein</fullName>
    </submittedName>
</protein>
<gene>
    <name evidence="3" type="ORF">MMF94_18090</name>
</gene>
<dbReference type="PANTHER" id="PTHR10937">
    <property type="entry name" value="GLUCOSAMINE--FRUCTOSE-6-PHOSPHATE AMINOTRANSFERASE, ISOMERIZING"/>
    <property type="match status" value="1"/>
</dbReference>
<evidence type="ECO:0000259" key="2">
    <source>
        <dbReference type="PROSITE" id="PS51464"/>
    </source>
</evidence>
<evidence type="ECO:0000313" key="4">
    <source>
        <dbReference type="Proteomes" id="UP001299970"/>
    </source>
</evidence>
<reference evidence="3 4" key="1">
    <citation type="submission" date="2022-03" db="EMBL/GenBank/DDBJ databases">
        <title>Pseudonocardia alaer sp. nov., a novel actinomycete isolated from reed forest soil.</title>
        <authorList>
            <person name="Wang L."/>
        </authorList>
    </citation>
    <scope>NUCLEOTIDE SEQUENCE [LARGE SCALE GENOMIC DNA]</scope>
    <source>
        <strain evidence="3 4">Y-16303</strain>
    </source>
</reference>
<dbReference type="EMBL" id="JAKXMK010000015">
    <property type="protein sequence ID" value="MCH6167599.1"/>
    <property type="molecule type" value="Genomic_DNA"/>
</dbReference>
<dbReference type="InterPro" id="IPR001347">
    <property type="entry name" value="SIS_dom"/>
</dbReference>
<dbReference type="InterPro" id="IPR035466">
    <property type="entry name" value="GlmS/AgaS_SIS"/>
</dbReference>
<accession>A0ABS9TGD9</accession>
<dbReference type="SUPFAM" id="SSF53697">
    <property type="entry name" value="SIS domain"/>
    <property type="match status" value="1"/>
</dbReference>
<dbReference type="InterPro" id="IPR046348">
    <property type="entry name" value="SIS_dom_sf"/>
</dbReference>
<name>A0ABS9TGD9_9PSEU</name>
<dbReference type="Gene3D" id="3.40.50.10490">
    <property type="entry name" value="Glucose-6-phosphate isomerase like protein, domain 1"/>
    <property type="match status" value="2"/>
</dbReference>
<evidence type="ECO:0000313" key="3">
    <source>
        <dbReference type="EMBL" id="MCH6167599.1"/>
    </source>
</evidence>
<keyword evidence="4" id="KW-1185">Reference proteome</keyword>
<evidence type="ECO:0000256" key="1">
    <source>
        <dbReference type="ARBA" id="ARBA00022737"/>
    </source>
</evidence>
<dbReference type="Proteomes" id="UP001299970">
    <property type="component" value="Unassembled WGS sequence"/>
</dbReference>
<proteinExistence type="predicted"/>
<feature type="domain" description="SIS" evidence="2">
    <location>
        <begin position="39"/>
        <end position="181"/>
    </location>
</feature>
<dbReference type="Pfam" id="PF01380">
    <property type="entry name" value="SIS"/>
    <property type="match status" value="2"/>
</dbReference>
<dbReference type="PANTHER" id="PTHR10937:SF8">
    <property type="entry name" value="AMINOTRANSFERASE-RELATED"/>
    <property type="match status" value="1"/>
</dbReference>
<feature type="domain" description="SIS" evidence="2">
    <location>
        <begin position="208"/>
        <end position="347"/>
    </location>
</feature>
<dbReference type="InterPro" id="IPR035490">
    <property type="entry name" value="GlmS/FrlB_SIS"/>
</dbReference>
<dbReference type="PROSITE" id="PS51464">
    <property type="entry name" value="SIS"/>
    <property type="match status" value="2"/>
</dbReference>
<organism evidence="3 4">
    <name type="scientific">Pseudonocardia alaniniphila</name>
    <dbReference type="NCBI Taxonomy" id="75291"/>
    <lineage>
        <taxon>Bacteria</taxon>
        <taxon>Bacillati</taxon>
        <taxon>Actinomycetota</taxon>
        <taxon>Actinomycetes</taxon>
        <taxon>Pseudonocardiales</taxon>
        <taxon>Pseudonocardiaceae</taxon>
        <taxon>Pseudonocardia</taxon>
    </lineage>
</organism>
<comment type="caution">
    <text evidence="3">The sequence shown here is derived from an EMBL/GenBank/DDBJ whole genome shotgun (WGS) entry which is preliminary data.</text>
</comment>